<protein>
    <submittedName>
        <fullName evidence="1">Uncharacterized protein</fullName>
    </submittedName>
</protein>
<dbReference type="EMBL" id="LAZR01000785">
    <property type="protein sequence ID" value="KKN57864.1"/>
    <property type="molecule type" value="Genomic_DNA"/>
</dbReference>
<name>A0A0F9RT12_9ZZZZ</name>
<accession>A0A0F9RT12</accession>
<comment type="caution">
    <text evidence="1">The sequence shown here is derived from an EMBL/GenBank/DDBJ whole genome shotgun (WGS) entry which is preliminary data.</text>
</comment>
<reference evidence="1" key="1">
    <citation type="journal article" date="2015" name="Nature">
        <title>Complex archaea that bridge the gap between prokaryotes and eukaryotes.</title>
        <authorList>
            <person name="Spang A."/>
            <person name="Saw J.H."/>
            <person name="Jorgensen S.L."/>
            <person name="Zaremba-Niedzwiedzka K."/>
            <person name="Martijn J."/>
            <person name="Lind A.E."/>
            <person name="van Eijk R."/>
            <person name="Schleper C."/>
            <person name="Guy L."/>
            <person name="Ettema T.J."/>
        </authorList>
    </citation>
    <scope>NUCLEOTIDE SEQUENCE</scope>
</reference>
<evidence type="ECO:0000313" key="1">
    <source>
        <dbReference type="EMBL" id="KKN57864.1"/>
    </source>
</evidence>
<sequence>MEGTCSLCGKTPLQPHKDAPAYRDYRYPDVRRCEDCYRGRSPTSDMAMIMAAKELQQLVMQCKSGSTPEDLLDQLEEMARYMLEDAGQWLEQRPSESSSSSSSP</sequence>
<gene>
    <name evidence="1" type="ORF">LCGC14_0557970</name>
</gene>
<organism evidence="1">
    <name type="scientific">marine sediment metagenome</name>
    <dbReference type="NCBI Taxonomy" id="412755"/>
    <lineage>
        <taxon>unclassified sequences</taxon>
        <taxon>metagenomes</taxon>
        <taxon>ecological metagenomes</taxon>
    </lineage>
</organism>
<dbReference type="AlphaFoldDB" id="A0A0F9RT12"/>
<proteinExistence type="predicted"/>